<keyword evidence="10 15" id="KW-0786">Thiamine pyrophosphate</keyword>
<feature type="binding site" evidence="16">
    <location>
        <position position="214"/>
    </location>
    <ligand>
        <name>Mg(2+)</name>
        <dbReference type="ChEBI" id="CHEBI:18420"/>
    </ligand>
</feature>
<dbReference type="KEGG" id="ahu:A6A40_28770"/>
<feature type="site" description="Important for catalytic activity" evidence="17">
    <location>
        <position position="53"/>
    </location>
</feature>
<evidence type="ECO:0000256" key="15">
    <source>
        <dbReference type="PIRSR" id="PIRSR605478-3"/>
    </source>
</evidence>
<feature type="binding site" evidence="14">
    <location>
        <position position="412"/>
    </location>
    <ligand>
        <name>substrate</name>
    </ligand>
</feature>
<evidence type="ECO:0000256" key="2">
    <source>
        <dbReference type="ARBA" id="ARBA00001941"/>
    </source>
</evidence>
<feature type="binding site" evidence="15">
    <location>
        <position position="457"/>
    </location>
    <ligand>
        <name>thiamine diphosphate</name>
        <dbReference type="ChEBI" id="CHEBI:58937"/>
    </ligand>
</feature>
<evidence type="ECO:0000256" key="12">
    <source>
        <dbReference type="NCBIfam" id="TIGR00232"/>
    </source>
</evidence>
<evidence type="ECO:0000256" key="9">
    <source>
        <dbReference type="ARBA" id="ARBA00022842"/>
    </source>
</evidence>
<proteinExistence type="inferred from homology"/>
<keyword evidence="20" id="KW-0614">Plasmid</keyword>
<evidence type="ECO:0000313" key="20">
    <source>
        <dbReference type="EMBL" id="AWB08988.1"/>
    </source>
</evidence>
<feature type="binding site" evidence="14">
    <location>
        <position position="489"/>
    </location>
    <ligand>
        <name>substrate</name>
    </ligand>
</feature>
<dbReference type="InterPro" id="IPR005475">
    <property type="entry name" value="Transketolase-like_Pyr-bd"/>
</dbReference>
<geneLocation type="plasmid" evidence="20 21">
    <name>pYZ6</name>
</geneLocation>
<dbReference type="InterPro" id="IPR009014">
    <property type="entry name" value="Transketo_C/PFOR_II"/>
</dbReference>
<dbReference type="PROSITE" id="PS00802">
    <property type="entry name" value="TRANSKETOLASE_2"/>
    <property type="match status" value="1"/>
</dbReference>
<keyword evidence="8 18" id="KW-0106">Calcium</keyword>
<dbReference type="PANTHER" id="PTHR43522:SF2">
    <property type="entry name" value="TRANSKETOLASE 1-RELATED"/>
    <property type="match status" value="1"/>
</dbReference>
<feature type="binding site" evidence="16">
    <location>
        <position position="212"/>
    </location>
    <ligand>
        <name>Mg(2+)</name>
        <dbReference type="ChEBI" id="CHEBI:18420"/>
    </ligand>
</feature>
<reference evidence="20 21" key="1">
    <citation type="submission" date="2018-04" db="EMBL/GenBank/DDBJ databases">
        <title>Complete genome sequence of the nitrogen-fixing bacterium Azospirillum humicireducens type strain SgZ-5.</title>
        <authorList>
            <person name="Yu Z."/>
        </authorList>
    </citation>
    <scope>NUCLEOTIDE SEQUENCE [LARGE SCALE GENOMIC DNA]</scope>
    <source>
        <strain evidence="20 21">SgZ-5</strain>
        <plasmid evidence="20 21">pYZ6</plasmid>
    </source>
</reference>
<dbReference type="SUPFAM" id="SSF52518">
    <property type="entry name" value="Thiamin diphosphate-binding fold (THDP-binding)"/>
    <property type="match status" value="2"/>
</dbReference>
<evidence type="ECO:0000256" key="10">
    <source>
        <dbReference type="ARBA" id="ARBA00023052"/>
    </source>
</evidence>
<evidence type="ECO:0000256" key="7">
    <source>
        <dbReference type="ARBA" id="ARBA00022723"/>
    </source>
</evidence>
<evidence type="ECO:0000256" key="8">
    <source>
        <dbReference type="ARBA" id="ARBA00022837"/>
    </source>
</evidence>
<dbReference type="InterPro" id="IPR055152">
    <property type="entry name" value="Transketolase-like_C_2"/>
</dbReference>
<dbReference type="FunFam" id="3.40.50.970:FF:000003">
    <property type="entry name" value="Transketolase"/>
    <property type="match status" value="1"/>
</dbReference>
<feature type="binding site" evidence="14">
    <location>
        <position position="481"/>
    </location>
    <ligand>
        <name>substrate</name>
    </ligand>
</feature>
<dbReference type="InterPro" id="IPR005478">
    <property type="entry name" value="Transketolase_bac-like"/>
</dbReference>
<dbReference type="Proteomes" id="UP000077405">
    <property type="component" value="Plasmid pYZ6"/>
</dbReference>
<feature type="binding site" evidence="15">
    <location>
        <position position="183"/>
    </location>
    <ligand>
        <name>thiamine diphosphate</name>
        <dbReference type="ChEBI" id="CHEBI:58937"/>
    </ligand>
</feature>
<dbReference type="InterPro" id="IPR049557">
    <property type="entry name" value="Transketolase_CS"/>
</dbReference>
<feature type="domain" description="Transketolase-like pyrimidine-binding" evidence="19">
    <location>
        <begin position="382"/>
        <end position="545"/>
    </location>
</feature>
<evidence type="ECO:0000256" key="16">
    <source>
        <dbReference type="PIRSR" id="PIRSR605478-4"/>
    </source>
</evidence>
<evidence type="ECO:0000256" key="11">
    <source>
        <dbReference type="ARBA" id="ARBA00049473"/>
    </source>
</evidence>
<keyword evidence="21" id="KW-1185">Reference proteome</keyword>
<evidence type="ECO:0000256" key="5">
    <source>
        <dbReference type="ARBA" id="ARBA00013152"/>
    </source>
</evidence>
<feature type="site" description="Important for catalytic activity" evidence="17">
    <location>
        <position position="288"/>
    </location>
</feature>
<comment type="catalytic activity">
    <reaction evidence="11 18">
        <text>D-sedoheptulose 7-phosphate + D-glyceraldehyde 3-phosphate = aldehydo-D-ribose 5-phosphate + D-xylulose 5-phosphate</text>
        <dbReference type="Rhea" id="RHEA:10508"/>
        <dbReference type="ChEBI" id="CHEBI:57483"/>
        <dbReference type="ChEBI" id="CHEBI:57737"/>
        <dbReference type="ChEBI" id="CHEBI:58273"/>
        <dbReference type="ChEBI" id="CHEBI:59776"/>
        <dbReference type="EC" id="2.2.1.1"/>
    </reaction>
</comment>
<comment type="similarity">
    <text evidence="3 18">Belongs to the transketolase family.</text>
</comment>
<dbReference type="GO" id="GO:0005829">
    <property type="term" value="C:cytosol"/>
    <property type="evidence" value="ECO:0007669"/>
    <property type="project" value="TreeGrafter"/>
</dbReference>
<dbReference type="AlphaFoldDB" id="A0A2R4VWZ5"/>
<comment type="cofactor">
    <cofactor evidence="16">
        <name>Mg(2+)</name>
        <dbReference type="ChEBI" id="CHEBI:18420"/>
    </cofactor>
    <text evidence="16">Binds 1 Mg(2+) ion per subunit. Can also utilize other divalent metal cations, such as Ca(2+), Mn(2+) and Co(2+).</text>
</comment>
<dbReference type="Gene3D" id="3.40.50.920">
    <property type="match status" value="1"/>
</dbReference>
<feature type="binding site" evidence="14">
    <location>
        <position position="53"/>
    </location>
    <ligand>
        <name>substrate</name>
    </ligand>
</feature>
<dbReference type="GO" id="GO:0046872">
    <property type="term" value="F:metal ion binding"/>
    <property type="evidence" value="ECO:0007669"/>
    <property type="project" value="UniProtKB-KW"/>
</dbReference>
<dbReference type="Pfam" id="PF22613">
    <property type="entry name" value="Transketolase_C_1"/>
    <property type="match status" value="1"/>
</dbReference>
<comment type="subunit">
    <text evidence="4 18">Homodimer.</text>
</comment>
<comment type="cofactor">
    <cofactor evidence="18">
        <name>Mg(2+)</name>
        <dbReference type="ChEBI" id="CHEBI:18420"/>
    </cofactor>
    <cofactor evidence="18">
        <name>Ca(2+)</name>
        <dbReference type="ChEBI" id="CHEBI:29108"/>
    </cofactor>
    <cofactor evidence="18">
        <name>Mn(2+)</name>
        <dbReference type="ChEBI" id="CHEBI:29035"/>
    </cofactor>
    <cofactor evidence="18">
        <name>Co(2+)</name>
        <dbReference type="ChEBI" id="CHEBI:48828"/>
    </cofactor>
    <text evidence="18">Binds 1 Mg(2+) ion per subunit. Can also utilize other divalent metal cations, such as Ca(2+), Mn(2+) and Co(2+).</text>
</comment>
<comment type="function">
    <text evidence="18">Catalyzes the transfer of a two-carbon ketol group from a ketose donor to an aldose acceptor, via a covalent intermediate with the cofactor thiamine pyrophosphate.</text>
</comment>
<dbReference type="PROSITE" id="PS00801">
    <property type="entry name" value="TRANSKETOLASE_1"/>
    <property type="match status" value="1"/>
</dbReference>
<comment type="cofactor">
    <cofactor evidence="2">
        <name>Co(2+)</name>
        <dbReference type="ChEBI" id="CHEBI:48828"/>
    </cofactor>
</comment>
<evidence type="ECO:0000256" key="6">
    <source>
        <dbReference type="ARBA" id="ARBA00022679"/>
    </source>
</evidence>
<dbReference type="NCBIfam" id="TIGR00232">
    <property type="entry name" value="tktlase_bact"/>
    <property type="match status" value="1"/>
</dbReference>
<dbReference type="FunFam" id="3.40.50.920:FF:000003">
    <property type="entry name" value="Transketolase"/>
    <property type="match status" value="1"/>
</dbReference>
<dbReference type="OrthoDB" id="8732661at2"/>
<gene>
    <name evidence="20" type="primary">tkt</name>
    <name evidence="20" type="ORF">A6A40_28770</name>
</gene>
<dbReference type="SMART" id="SM00861">
    <property type="entry name" value="Transket_pyr"/>
    <property type="match status" value="1"/>
</dbReference>
<keyword evidence="9 16" id="KW-0460">Magnesium</keyword>
<feature type="binding site" evidence="15">
    <location>
        <position position="288"/>
    </location>
    <ligand>
        <name>thiamine diphosphate</name>
        <dbReference type="ChEBI" id="CHEBI:58937"/>
    </ligand>
</feature>
<evidence type="ECO:0000256" key="3">
    <source>
        <dbReference type="ARBA" id="ARBA00007131"/>
    </source>
</evidence>
<evidence type="ECO:0000256" key="1">
    <source>
        <dbReference type="ARBA" id="ARBA00001913"/>
    </source>
</evidence>
<dbReference type="EC" id="2.2.1.1" evidence="5 12"/>
<comment type="cofactor">
    <cofactor evidence="1">
        <name>Ca(2+)</name>
        <dbReference type="ChEBI" id="CHEBI:29108"/>
    </cofactor>
</comment>
<evidence type="ECO:0000256" key="13">
    <source>
        <dbReference type="PIRSR" id="PIRSR605478-1"/>
    </source>
</evidence>
<accession>A0A2R4VWZ5</accession>
<evidence type="ECO:0000256" key="4">
    <source>
        <dbReference type="ARBA" id="ARBA00011738"/>
    </source>
</evidence>
<feature type="binding site" evidence="16">
    <location>
        <position position="182"/>
    </location>
    <ligand>
        <name>Mg(2+)</name>
        <dbReference type="ChEBI" id="CHEBI:18420"/>
    </ligand>
</feature>
<dbReference type="EMBL" id="CP028907">
    <property type="protein sequence ID" value="AWB08988.1"/>
    <property type="molecule type" value="Genomic_DNA"/>
</dbReference>
<feature type="binding site" evidence="15">
    <location>
        <position position="93"/>
    </location>
    <ligand>
        <name>thiamine diphosphate</name>
        <dbReference type="ChEBI" id="CHEBI:58937"/>
    </ligand>
</feature>
<dbReference type="Pfam" id="PF02779">
    <property type="entry name" value="Transket_pyr"/>
    <property type="match status" value="1"/>
</dbReference>
<sequence length="684" mass="73537">MNASMTAAVEVREQDRLALPPADTPDRGSGRRLLANALRMLAVDAVEAANSGHPGMPMGMADIAEALWRRHLRHNPADPRWPDRDRFVLSNGHGSMLLYALLHLTGYDLPMEELRRFRQLGSRTPGHPEHGLTPGVETTTGPLGQGLANAVGMALAERLLGTEFNRPGHRIVDHRTFCFVGDGCLMEGISHEVCSLAGTLGLEKLVVFYDDNGISIDGPVTGWFTDDTPRRFEAYGWRVIREVDGHDAYALDTAIDEALTSCGKPTLICCRTVIGHGSPNRAGSAEVHGAPLGSAEVAATRAALGWTSPPFELPDEVRAGWDARRRGAAAQADWQARVDAYADAHPQAAAEFLRRMRGDLPENFAESADAWIAAVAERAEPMATRKASQQAIGTLAELLPELLGGSADLTGSNLTDWRGSGGRHLHYGVREFAMAAVMNGIALHGGFLPFGGTFLAFSDYSRNGLRLSALMGLRVVHVFTHDGIGLGEDGPTHQPVEHAASLRLMPNLDVWRPCDALETAVAWRAAVERAGGPTALLLSRQTLPAQPGTGRIRDAARGGYVLVDDERPDVVLIATGSEVAIVMEARRLLAGRGIAARVVSMPCCEVFDRQDPAWRRAVLPDGVPRLAVEAGATGLWRAHVGLDGDVVGLDRYGESAPAADLYRHFGITAEVVADRAQRLRSPQS</sequence>
<keyword evidence="7 16" id="KW-0479">Metal-binding</keyword>
<feature type="binding site" evidence="14">
    <location>
        <position position="385"/>
    </location>
    <ligand>
        <name>substrate</name>
    </ligand>
</feature>
<evidence type="ECO:0000256" key="17">
    <source>
        <dbReference type="PIRSR" id="PIRSR605478-5"/>
    </source>
</evidence>
<dbReference type="InterPro" id="IPR020826">
    <property type="entry name" value="Transketolase_BS"/>
</dbReference>
<dbReference type="GO" id="GO:0009052">
    <property type="term" value="P:pentose-phosphate shunt, non-oxidative branch"/>
    <property type="evidence" value="ECO:0007669"/>
    <property type="project" value="UniProtKB-ARBA"/>
</dbReference>
<comment type="cofactor">
    <cofactor evidence="15">
        <name>thiamine diphosphate</name>
        <dbReference type="ChEBI" id="CHEBI:58937"/>
    </cofactor>
    <text evidence="15">Binds 1 thiamine pyrophosphate per subunit. During the reaction, the substrate forms a covalent intermediate with the cofactor.</text>
</comment>
<organism evidence="20 21">
    <name type="scientific">Azospirillum humicireducens</name>
    <dbReference type="NCBI Taxonomy" id="1226968"/>
    <lineage>
        <taxon>Bacteria</taxon>
        <taxon>Pseudomonadati</taxon>
        <taxon>Pseudomonadota</taxon>
        <taxon>Alphaproteobacteria</taxon>
        <taxon>Rhodospirillales</taxon>
        <taxon>Azospirillaceae</taxon>
        <taxon>Azospirillum</taxon>
    </lineage>
</organism>
<keyword evidence="6 18" id="KW-0808">Transferase</keyword>
<protein>
    <recommendedName>
        <fullName evidence="5 12">Transketolase</fullName>
        <ecNumber evidence="5 12">2.2.1.1</ecNumber>
    </recommendedName>
</protein>
<dbReference type="FunFam" id="3.40.50.970:FF:000004">
    <property type="entry name" value="Transketolase"/>
    <property type="match status" value="1"/>
</dbReference>
<evidence type="ECO:0000256" key="18">
    <source>
        <dbReference type="RuleBase" id="RU004996"/>
    </source>
</evidence>
<dbReference type="CDD" id="cd07033">
    <property type="entry name" value="TPP_PYR_DXS_TK_like"/>
    <property type="match status" value="1"/>
</dbReference>
<dbReference type="InterPro" id="IPR005474">
    <property type="entry name" value="Transketolase_N"/>
</dbReference>
<dbReference type="SUPFAM" id="SSF52922">
    <property type="entry name" value="TK C-terminal domain-like"/>
    <property type="match status" value="1"/>
</dbReference>
<dbReference type="RefSeq" id="WP_108549232.1">
    <property type="nucleotide sequence ID" value="NZ_CP028907.1"/>
</dbReference>
<feature type="binding site" evidence="14">
    <location>
        <position position="540"/>
    </location>
    <ligand>
        <name>substrate</name>
    </ligand>
</feature>
<feature type="binding site" evidence="14">
    <location>
        <position position="493"/>
    </location>
    <ligand>
        <name>substrate</name>
    </ligand>
</feature>
<dbReference type="InterPro" id="IPR033247">
    <property type="entry name" value="Transketolase_fam"/>
</dbReference>
<dbReference type="Pfam" id="PF00456">
    <property type="entry name" value="Transketolase_N"/>
    <property type="match status" value="1"/>
</dbReference>
<evidence type="ECO:0000259" key="19">
    <source>
        <dbReference type="SMART" id="SM00861"/>
    </source>
</evidence>
<evidence type="ECO:0000313" key="21">
    <source>
        <dbReference type="Proteomes" id="UP000077405"/>
    </source>
</evidence>
<dbReference type="GO" id="GO:0004802">
    <property type="term" value="F:transketolase activity"/>
    <property type="evidence" value="ECO:0007669"/>
    <property type="project" value="UniProtKB-UniRule"/>
</dbReference>
<evidence type="ECO:0000256" key="14">
    <source>
        <dbReference type="PIRSR" id="PIRSR605478-2"/>
    </source>
</evidence>
<name>A0A2R4VWZ5_9PROT</name>
<feature type="binding site" evidence="15">
    <location>
        <position position="212"/>
    </location>
    <ligand>
        <name>thiamine diphosphate</name>
        <dbReference type="ChEBI" id="CHEBI:58937"/>
    </ligand>
</feature>
<dbReference type="Gene3D" id="3.40.50.970">
    <property type="match status" value="2"/>
</dbReference>
<dbReference type="CDD" id="cd02012">
    <property type="entry name" value="TPP_TK"/>
    <property type="match status" value="1"/>
</dbReference>
<feature type="binding site" evidence="15">
    <location>
        <begin position="141"/>
        <end position="143"/>
    </location>
    <ligand>
        <name>thiamine diphosphate</name>
        <dbReference type="ChEBI" id="CHEBI:58937"/>
    </ligand>
</feature>
<feature type="active site" description="Proton donor" evidence="13">
    <location>
        <position position="431"/>
    </location>
</feature>
<dbReference type="InterPro" id="IPR029061">
    <property type="entry name" value="THDP-binding"/>
</dbReference>
<dbReference type="PANTHER" id="PTHR43522">
    <property type="entry name" value="TRANSKETOLASE"/>
    <property type="match status" value="1"/>
</dbReference>
<feature type="binding site" evidence="14">
    <location>
        <position position="288"/>
    </location>
    <ligand>
        <name>substrate</name>
    </ligand>
</feature>